<dbReference type="Pfam" id="PF00069">
    <property type="entry name" value="Pkinase"/>
    <property type="match status" value="1"/>
</dbReference>
<keyword evidence="2" id="KW-0418">Kinase</keyword>
<gene>
    <name evidence="2" type="ORF">LBV24_00720</name>
</gene>
<proteinExistence type="predicted"/>
<organism evidence="2 3">
    <name type="scientific">Winogradskyella vincentii</name>
    <dbReference type="NCBI Taxonomy" id="2877122"/>
    <lineage>
        <taxon>Bacteria</taxon>
        <taxon>Pseudomonadati</taxon>
        <taxon>Bacteroidota</taxon>
        <taxon>Flavobacteriia</taxon>
        <taxon>Flavobacteriales</taxon>
        <taxon>Flavobacteriaceae</taxon>
        <taxon>Winogradskyella</taxon>
    </lineage>
</organism>
<dbReference type="InterPro" id="IPR011009">
    <property type="entry name" value="Kinase-like_dom_sf"/>
</dbReference>
<dbReference type="Gene3D" id="1.10.510.10">
    <property type="entry name" value="Transferase(Phosphotransferase) domain 1"/>
    <property type="match status" value="1"/>
</dbReference>
<dbReference type="Proteomes" id="UP001198402">
    <property type="component" value="Unassembled WGS sequence"/>
</dbReference>
<dbReference type="InterPro" id="IPR008271">
    <property type="entry name" value="Ser/Thr_kinase_AS"/>
</dbReference>
<reference evidence="3" key="1">
    <citation type="submission" date="2023-07" db="EMBL/GenBank/DDBJ databases">
        <authorList>
            <person name="Yue Y."/>
        </authorList>
    </citation>
    <scope>NUCLEOTIDE SEQUENCE [LARGE SCALE GENOMIC DNA]</scope>
    <source>
        <strain evidence="3">2Y89</strain>
    </source>
</reference>
<feature type="domain" description="Protein kinase" evidence="1">
    <location>
        <begin position="38"/>
        <end position="329"/>
    </location>
</feature>
<protein>
    <submittedName>
        <fullName evidence="2">Protein kinase</fullName>
    </submittedName>
</protein>
<dbReference type="RefSeq" id="WP_224476689.1">
    <property type="nucleotide sequence ID" value="NZ_JAIUJS010000001.1"/>
</dbReference>
<sequence length="329" mass="38755">MNFNFPNFITIDNWGLQGINYVDPQLNQITIDNTDYIFKLLSPYGNKGGNSVILKVYSDANISNIEDYDLLEDKMPDKILKILKYPFKKGFRGKSIYKNSHKRFLNEIRAIEICNKHKSQNVIDLYENGECQIKQQNYLYYTMEVADCDLKEFIENHHTDLDYASKIKFCIELLEGLKEIDSNNFYHRDIKPDNIFIVNGTWKIGDLGLVDGRQLEYKLDESSKFIGPRGWISPEVMNKYLTEGKSFKKKFDCIIDTQSDLFQMGKIFWYIFQHNAPIGTVKQKDFNSKYKEVYPVIKRMLNYDKDKRFQSIDEIIILLKKIQLKLLLS</sequence>
<dbReference type="EMBL" id="JAIUJS010000001">
    <property type="protein sequence ID" value="MCA0151717.1"/>
    <property type="molecule type" value="Genomic_DNA"/>
</dbReference>
<evidence type="ECO:0000259" key="1">
    <source>
        <dbReference type="PROSITE" id="PS50011"/>
    </source>
</evidence>
<comment type="caution">
    <text evidence="2">The sequence shown here is derived from an EMBL/GenBank/DDBJ whole genome shotgun (WGS) entry which is preliminary data.</text>
</comment>
<accession>A0ABS7XVQ1</accession>
<dbReference type="PROSITE" id="PS00108">
    <property type="entry name" value="PROTEIN_KINASE_ST"/>
    <property type="match status" value="1"/>
</dbReference>
<evidence type="ECO:0000313" key="3">
    <source>
        <dbReference type="Proteomes" id="UP001198402"/>
    </source>
</evidence>
<dbReference type="PANTHER" id="PTHR44167">
    <property type="entry name" value="OVARIAN-SPECIFIC SERINE/THREONINE-PROTEIN KINASE LOK-RELATED"/>
    <property type="match status" value="1"/>
</dbReference>
<dbReference type="InterPro" id="IPR000719">
    <property type="entry name" value="Prot_kinase_dom"/>
</dbReference>
<dbReference type="PROSITE" id="PS50011">
    <property type="entry name" value="PROTEIN_KINASE_DOM"/>
    <property type="match status" value="1"/>
</dbReference>
<dbReference type="GO" id="GO:0016301">
    <property type="term" value="F:kinase activity"/>
    <property type="evidence" value="ECO:0007669"/>
    <property type="project" value="UniProtKB-KW"/>
</dbReference>
<keyword evidence="3" id="KW-1185">Reference proteome</keyword>
<dbReference type="SMART" id="SM00220">
    <property type="entry name" value="S_TKc"/>
    <property type="match status" value="1"/>
</dbReference>
<dbReference type="PANTHER" id="PTHR44167:SF24">
    <property type="entry name" value="SERINE_THREONINE-PROTEIN KINASE CHK2"/>
    <property type="match status" value="1"/>
</dbReference>
<evidence type="ECO:0000313" key="2">
    <source>
        <dbReference type="EMBL" id="MCA0151717.1"/>
    </source>
</evidence>
<name>A0ABS7XVQ1_9FLAO</name>
<keyword evidence="2" id="KW-0808">Transferase</keyword>
<dbReference type="SUPFAM" id="SSF56112">
    <property type="entry name" value="Protein kinase-like (PK-like)"/>
    <property type="match status" value="1"/>
</dbReference>